<evidence type="ECO:0000313" key="4">
    <source>
        <dbReference type="Proteomes" id="UP000218968"/>
    </source>
</evidence>
<evidence type="ECO:0000256" key="1">
    <source>
        <dbReference type="ARBA" id="ARBA00006845"/>
    </source>
</evidence>
<sequence>MPNILTLDGSRIHDITSFFDEVNRVFMADEDWALAHSLDAFDDLLHGVYGALDGEARATLVWTEFERSRAALGIPATRTWLQAKLAMPTRYDSARIERELAALDAGTGPTFFDIVLTVIAAHPNIALVPR</sequence>
<evidence type="ECO:0000313" key="3">
    <source>
        <dbReference type="EMBL" id="ATD66553.1"/>
    </source>
</evidence>
<accession>A0A290XBU7</accession>
<proteinExistence type="inferred from homology"/>
<protein>
    <submittedName>
        <fullName evidence="3">Ribonuclease inhibitor</fullName>
    </submittedName>
</protein>
<reference evidence="4" key="1">
    <citation type="submission" date="2017-09" db="EMBL/GenBank/DDBJ databases">
        <title>Luteimonas liuhanmingii sp.nov., isolated from the intestinal contents of Tibetan Plateau Pika in Yushu, Qinghai Province, China.</title>
        <authorList>
            <person name="Gui Z."/>
        </authorList>
    </citation>
    <scope>NUCLEOTIDE SEQUENCE [LARGE SCALE GENOMIC DNA]</scope>
    <source>
        <strain evidence="4">100111</strain>
    </source>
</reference>
<dbReference type="Proteomes" id="UP000218968">
    <property type="component" value="Chromosome"/>
</dbReference>
<comment type="similarity">
    <text evidence="1">Belongs to the barstar family.</text>
</comment>
<gene>
    <name evidence="3" type="ORF">CNR27_03030</name>
</gene>
<dbReference type="OrthoDB" id="4793808at2"/>
<dbReference type="RefSeq" id="WP_096296881.1">
    <property type="nucleotide sequence ID" value="NZ_CP023406.1"/>
</dbReference>
<dbReference type="KEGG" id="lum:CNR27_03030"/>
<feature type="domain" description="Barstar (barnase inhibitor)" evidence="2">
    <location>
        <begin position="4"/>
        <end position="73"/>
    </location>
</feature>
<keyword evidence="4" id="KW-1185">Reference proteome</keyword>
<dbReference type="InterPro" id="IPR000468">
    <property type="entry name" value="Barstar"/>
</dbReference>
<name>A0A290XBU7_9GAMM</name>
<dbReference type="AlphaFoldDB" id="A0A290XBU7"/>
<organism evidence="3 4">
    <name type="scientific">Luteimonas chenhongjianii</name>
    <dbReference type="NCBI Taxonomy" id="2006110"/>
    <lineage>
        <taxon>Bacteria</taxon>
        <taxon>Pseudomonadati</taxon>
        <taxon>Pseudomonadota</taxon>
        <taxon>Gammaproteobacteria</taxon>
        <taxon>Lysobacterales</taxon>
        <taxon>Lysobacteraceae</taxon>
        <taxon>Luteimonas</taxon>
    </lineage>
</organism>
<dbReference type="Pfam" id="PF01337">
    <property type="entry name" value="Barstar"/>
    <property type="match status" value="1"/>
</dbReference>
<dbReference type="SUPFAM" id="SSF52038">
    <property type="entry name" value="Barstar-related"/>
    <property type="match status" value="1"/>
</dbReference>
<dbReference type="InterPro" id="IPR035905">
    <property type="entry name" value="Barstar-like_sf"/>
</dbReference>
<dbReference type="Gene3D" id="3.30.370.10">
    <property type="entry name" value="Barstar-like"/>
    <property type="match status" value="1"/>
</dbReference>
<dbReference type="EMBL" id="CP023406">
    <property type="protein sequence ID" value="ATD66553.1"/>
    <property type="molecule type" value="Genomic_DNA"/>
</dbReference>
<evidence type="ECO:0000259" key="2">
    <source>
        <dbReference type="Pfam" id="PF01337"/>
    </source>
</evidence>